<feature type="compositionally biased region" description="Basic residues" evidence="2">
    <location>
        <begin position="1"/>
        <end position="12"/>
    </location>
</feature>
<evidence type="ECO:0000256" key="1">
    <source>
        <dbReference type="ARBA" id="ARBA00009108"/>
    </source>
</evidence>
<dbReference type="Proteomes" id="UP000315395">
    <property type="component" value="Chromosome"/>
</dbReference>
<gene>
    <name evidence="4" type="ORF">FNH13_10395</name>
</gene>
<evidence type="ECO:0000256" key="2">
    <source>
        <dbReference type="SAM" id="MobiDB-lite"/>
    </source>
</evidence>
<feature type="region of interest" description="Disordered" evidence="2">
    <location>
        <begin position="1"/>
        <end position="79"/>
    </location>
</feature>
<dbReference type="InterPro" id="IPR010273">
    <property type="entry name" value="DUF881"/>
</dbReference>
<protein>
    <submittedName>
        <fullName evidence="4">DUF881 domain-containing protein</fullName>
    </submittedName>
</protein>
<feature type="compositionally biased region" description="Acidic residues" evidence="2">
    <location>
        <begin position="49"/>
        <end position="63"/>
    </location>
</feature>
<sequence>MAKPRKKRKQARRPAAPQGSAAVTEPDITHAEITDPEPVADPNTAPEPEITDPEPVADPEPTDPEPVAEPQAVPVPGMPTSVRHAWRRLARLAKPRASIGNVLAALMTLAVGFALVAQVQAANDVPFEELRESDLIALLDDVSERADTLEGEIRLLEADKRALADGSGAEAAAAAESRLTSHQILAGSVPVEGQGITMTVSAPEGGFTATMMIDLMQELRNAGAEAIQIGPVRVVADTWIGIDNGRLSVSGQIVDEPFRIIAIGDSHTLAGAMAIPGGFADSVRGIAGNVQIVEGEQLIIDALHQPRESQYARPVPSE</sequence>
<dbReference type="RefSeq" id="WP_143783366.1">
    <property type="nucleotide sequence ID" value="NZ_CP041616.1"/>
</dbReference>
<dbReference type="PANTHER" id="PTHR37313:SF2">
    <property type="entry name" value="UPF0749 PROTEIN YLXX"/>
    <property type="match status" value="1"/>
</dbReference>
<comment type="similarity">
    <text evidence="1">Belongs to the UPF0749 family.</text>
</comment>
<feature type="transmembrane region" description="Helical" evidence="3">
    <location>
        <begin position="97"/>
        <end position="117"/>
    </location>
</feature>
<dbReference type="GO" id="GO:0005886">
    <property type="term" value="C:plasma membrane"/>
    <property type="evidence" value="ECO:0007669"/>
    <property type="project" value="TreeGrafter"/>
</dbReference>
<dbReference type="Gene3D" id="3.30.70.1880">
    <property type="entry name" value="Protein of unknown function DUF881"/>
    <property type="match status" value="1"/>
</dbReference>
<organism evidence="4 5">
    <name type="scientific">Ornithinimicrobium ciconiae</name>
    <dbReference type="NCBI Taxonomy" id="2594265"/>
    <lineage>
        <taxon>Bacteria</taxon>
        <taxon>Bacillati</taxon>
        <taxon>Actinomycetota</taxon>
        <taxon>Actinomycetes</taxon>
        <taxon>Micrococcales</taxon>
        <taxon>Ornithinimicrobiaceae</taxon>
        <taxon>Ornithinimicrobium</taxon>
    </lineage>
</organism>
<keyword evidence="3" id="KW-0472">Membrane</keyword>
<evidence type="ECO:0000313" key="4">
    <source>
        <dbReference type="EMBL" id="QDO88689.1"/>
    </source>
</evidence>
<proteinExistence type="inferred from homology"/>
<keyword evidence="3" id="KW-0812">Transmembrane</keyword>
<keyword evidence="3" id="KW-1133">Transmembrane helix</keyword>
<name>A0A516GAZ6_9MICO</name>
<evidence type="ECO:0000313" key="5">
    <source>
        <dbReference type="Proteomes" id="UP000315395"/>
    </source>
</evidence>
<dbReference type="Pfam" id="PF05949">
    <property type="entry name" value="DUF881"/>
    <property type="match status" value="1"/>
</dbReference>
<reference evidence="4 5" key="1">
    <citation type="submission" date="2019-07" db="EMBL/GenBank/DDBJ databases">
        <title>complete genome sequencing of Ornithinimicrobium sp. H23M54.</title>
        <authorList>
            <person name="Bae J.-W."/>
            <person name="Lee S.-Y."/>
        </authorList>
    </citation>
    <scope>NUCLEOTIDE SEQUENCE [LARGE SCALE GENOMIC DNA]</scope>
    <source>
        <strain evidence="4 5">H23M54</strain>
    </source>
</reference>
<dbReference type="OrthoDB" id="3211287at2"/>
<evidence type="ECO:0000256" key="3">
    <source>
        <dbReference type="SAM" id="Phobius"/>
    </source>
</evidence>
<dbReference type="PANTHER" id="PTHR37313">
    <property type="entry name" value="UPF0749 PROTEIN RV1825"/>
    <property type="match status" value="1"/>
</dbReference>
<keyword evidence="5" id="KW-1185">Reference proteome</keyword>
<dbReference type="EMBL" id="CP041616">
    <property type="protein sequence ID" value="QDO88689.1"/>
    <property type="molecule type" value="Genomic_DNA"/>
</dbReference>
<dbReference type="AlphaFoldDB" id="A0A516GAZ6"/>
<accession>A0A516GAZ6</accession>
<dbReference type="KEGG" id="orz:FNH13_10395"/>